<reference evidence="2 3" key="1">
    <citation type="journal article" date="2013" name="Curr. Biol.">
        <title>The Genome of the Foraminiferan Reticulomyxa filosa.</title>
        <authorList>
            <person name="Glockner G."/>
            <person name="Hulsmann N."/>
            <person name="Schleicher M."/>
            <person name="Noegel A.A."/>
            <person name="Eichinger L."/>
            <person name="Gallinger C."/>
            <person name="Pawlowski J."/>
            <person name="Sierra R."/>
            <person name="Euteneuer U."/>
            <person name="Pillet L."/>
            <person name="Moustafa A."/>
            <person name="Platzer M."/>
            <person name="Groth M."/>
            <person name="Szafranski K."/>
            <person name="Schliwa M."/>
        </authorList>
    </citation>
    <scope>NUCLEOTIDE SEQUENCE [LARGE SCALE GENOMIC DNA]</scope>
</reference>
<protein>
    <submittedName>
        <fullName evidence="2">Viral A-type inclusion protein</fullName>
    </submittedName>
</protein>
<accession>X6P908</accession>
<keyword evidence="3" id="KW-1185">Reference proteome</keyword>
<gene>
    <name evidence="2" type="ORF">RFI_02553</name>
</gene>
<organism evidence="2 3">
    <name type="scientific">Reticulomyxa filosa</name>
    <dbReference type="NCBI Taxonomy" id="46433"/>
    <lineage>
        <taxon>Eukaryota</taxon>
        <taxon>Sar</taxon>
        <taxon>Rhizaria</taxon>
        <taxon>Retaria</taxon>
        <taxon>Foraminifera</taxon>
        <taxon>Monothalamids</taxon>
        <taxon>Reticulomyxidae</taxon>
        <taxon>Reticulomyxa</taxon>
    </lineage>
</organism>
<dbReference type="Proteomes" id="UP000023152">
    <property type="component" value="Unassembled WGS sequence"/>
</dbReference>
<evidence type="ECO:0000313" key="3">
    <source>
        <dbReference type="Proteomes" id="UP000023152"/>
    </source>
</evidence>
<comment type="caution">
    <text evidence="2">The sequence shown here is derived from an EMBL/GenBank/DDBJ whole genome shotgun (WGS) entry which is preliminary data.</text>
</comment>
<dbReference type="AlphaFoldDB" id="X6P908"/>
<evidence type="ECO:0000313" key="2">
    <source>
        <dbReference type="EMBL" id="ETO34544.1"/>
    </source>
</evidence>
<proteinExistence type="predicted"/>
<feature type="region of interest" description="Disordered" evidence="1">
    <location>
        <begin position="238"/>
        <end position="283"/>
    </location>
</feature>
<name>X6P908_RETFI</name>
<sequence>MSTKTLLKEGQIDLVNWASQQKILQRQSEVINHQLQNLYKENQLLFEDSKVIHDWNATAKEEKEKYESAIVSQLLQIKSYVSKFQAQIYLLQNDDSQQIRYLSIVLKLIDLEELQKLSEKIEHQFIRFKIETKAKTFAIGMTNLIIQTLSDFYETVCDVYKKNNKKTKTRDDKELLKQLVDVFPHYTLTQLRKHLEWFDQYKRLWERKKCVTNHDKIKITKERSDRWQILKDKDWGTSSYSNDNDSIKRQKKATTSEQEKLEQKEVLHKKENRAQAKFTQNPKFKQDKRKELLQSSQIVSGFEKNILFF</sequence>
<evidence type="ECO:0000256" key="1">
    <source>
        <dbReference type="SAM" id="MobiDB-lite"/>
    </source>
</evidence>
<dbReference type="EMBL" id="ASPP01002479">
    <property type="protein sequence ID" value="ETO34544.1"/>
    <property type="molecule type" value="Genomic_DNA"/>
</dbReference>
<feature type="compositionally biased region" description="Basic and acidic residues" evidence="1">
    <location>
        <begin position="257"/>
        <end position="274"/>
    </location>
</feature>